<evidence type="ECO:0000256" key="9">
    <source>
        <dbReference type="ARBA" id="ARBA00022723"/>
    </source>
</evidence>
<dbReference type="PROSITE" id="PS51831">
    <property type="entry name" value="HD"/>
    <property type="match status" value="1"/>
</dbReference>
<comment type="catalytic activity">
    <reaction evidence="1">
        <text>a 2'-deoxyribonucleoside 5'-phosphate + H2O = a 2'-deoxyribonucleoside + phosphate</text>
        <dbReference type="Rhea" id="RHEA:36167"/>
        <dbReference type="ChEBI" id="CHEBI:15377"/>
        <dbReference type="ChEBI" id="CHEBI:18274"/>
        <dbReference type="ChEBI" id="CHEBI:43474"/>
        <dbReference type="ChEBI" id="CHEBI:65317"/>
        <dbReference type="EC" id="3.1.3.89"/>
    </reaction>
</comment>
<evidence type="ECO:0000259" key="13">
    <source>
        <dbReference type="PROSITE" id="PS51831"/>
    </source>
</evidence>
<dbReference type="SUPFAM" id="SSF109604">
    <property type="entry name" value="HD-domain/PDEase-like"/>
    <property type="match status" value="1"/>
</dbReference>
<dbReference type="AlphaFoldDB" id="A0AB34PMQ7"/>
<comment type="similarity">
    <text evidence="6">Belongs to the HDDC2 family.</text>
</comment>
<comment type="cofactor">
    <cofactor evidence="3">
        <name>Co(2+)</name>
        <dbReference type="ChEBI" id="CHEBI:48828"/>
    </cofactor>
</comment>
<dbReference type="GO" id="GO:0009159">
    <property type="term" value="P:deoxyribonucleoside monophosphate catabolic process"/>
    <property type="evidence" value="ECO:0007669"/>
    <property type="project" value="UniProtKB-ARBA"/>
</dbReference>
<comment type="cofactor">
    <cofactor evidence="4">
        <name>Mg(2+)</name>
        <dbReference type="ChEBI" id="CHEBI:18420"/>
    </cofactor>
</comment>
<dbReference type="EMBL" id="AJIX01000042">
    <property type="protein sequence ID" value="KGR04541.1"/>
    <property type="molecule type" value="Genomic_DNA"/>
</dbReference>
<evidence type="ECO:0000256" key="2">
    <source>
        <dbReference type="ARBA" id="ARBA00001936"/>
    </source>
</evidence>
<keyword evidence="10" id="KW-0378">Hydrolase</keyword>
<sequence length="260" mass="30326">MINFLRKRNISDILIKTHIGSTRLGSRSFHYSTRIMNSIKDLSENVWQPQDALPKHIKDLLTPGTQPVNYMFAFLQIIRSLKFQKRTGWLDHGIPAEATESIADHMYRMGVISMLVPKEVDSNKCVKIAIVHDIAECLVGDITPYAGITKAEKHRRELATINYLSDLIKPYNEEFSKEMLELWLDYEEIRNSEARYVKDIDKYEMIQTAWEYELQFGLKHNLDQFYTAREAIKTREIGDLCDALLEKRNKLIKELKAQES</sequence>
<evidence type="ECO:0000256" key="4">
    <source>
        <dbReference type="ARBA" id="ARBA00001946"/>
    </source>
</evidence>
<evidence type="ECO:0000256" key="5">
    <source>
        <dbReference type="ARBA" id="ARBA00004074"/>
    </source>
</evidence>
<dbReference type="InterPro" id="IPR039356">
    <property type="entry name" value="YfbR/HDDC2"/>
</dbReference>
<dbReference type="InterPro" id="IPR003607">
    <property type="entry name" value="HD/PDEase_dom"/>
</dbReference>
<dbReference type="PANTHER" id="PTHR11845">
    <property type="entry name" value="5'-DEOXYNUCLEOTIDASE HDDC2"/>
    <property type="match status" value="1"/>
</dbReference>
<evidence type="ECO:0000256" key="6">
    <source>
        <dbReference type="ARBA" id="ARBA00009999"/>
    </source>
</evidence>
<evidence type="ECO:0000313" key="14">
    <source>
        <dbReference type="EMBL" id="KGR04541.1"/>
    </source>
</evidence>
<protein>
    <recommendedName>
        <fullName evidence="8">5'-deoxynucleotidase</fullName>
        <ecNumber evidence="8">3.1.3.89</ecNumber>
    </recommendedName>
</protein>
<proteinExistence type="inferred from homology"/>
<dbReference type="EC" id="3.1.3.89" evidence="8"/>
<evidence type="ECO:0000256" key="10">
    <source>
        <dbReference type="ARBA" id="ARBA00022801"/>
    </source>
</evidence>
<comment type="function">
    <text evidence="5">Catalyzes the dephosphorylation of the nucleoside 5'-monophosphates deoxyadenosine monophosphate (dAMP), deoxycytidine monophosphate (dCMP), deoxyguanosine monophosphate (dGMP) and deoxythymidine monophosphate (dTMP).</text>
</comment>
<dbReference type="SMART" id="SM00471">
    <property type="entry name" value="HDc"/>
    <property type="match status" value="1"/>
</dbReference>
<dbReference type="SMR" id="A0AB34PMQ7"/>
<evidence type="ECO:0000256" key="12">
    <source>
        <dbReference type="ARBA" id="ARBA00023285"/>
    </source>
</evidence>
<organism evidence="14 15">
    <name type="scientific">Candida albicans P78048</name>
    <dbReference type="NCBI Taxonomy" id="1094989"/>
    <lineage>
        <taxon>Eukaryota</taxon>
        <taxon>Fungi</taxon>
        <taxon>Dikarya</taxon>
        <taxon>Ascomycota</taxon>
        <taxon>Saccharomycotina</taxon>
        <taxon>Pichiomycetes</taxon>
        <taxon>Debaryomycetaceae</taxon>
        <taxon>Candida/Lodderomyces clade</taxon>
        <taxon>Candida</taxon>
    </lineage>
</organism>
<dbReference type="Gene3D" id="1.10.3210.10">
    <property type="entry name" value="Hypothetical protein af1432"/>
    <property type="match status" value="1"/>
</dbReference>
<feature type="domain" description="HD" evidence="13">
    <location>
        <begin position="102"/>
        <end position="206"/>
    </location>
</feature>
<comment type="subunit">
    <text evidence="7">Homodimer.</text>
</comment>
<dbReference type="InterPro" id="IPR006674">
    <property type="entry name" value="HD_domain"/>
</dbReference>
<keyword evidence="12" id="KW-0170">Cobalt</keyword>
<dbReference type="Pfam" id="PF13023">
    <property type="entry name" value="HD_3"/>
    <property type="match status" value="1"/>
</dbReference>
<dbReference type="GO" id="GO:0005737">
    <property type="term" value="C:cytoplasm"/>
    <property type="evidence" value="ECO:0007669"/>
    <property type="project" value="TreeGrafter"/>
</dbReference>
<evidence type="ECO:0000256" key="11">
    <source>
        <dbReference type="ARBA" id="ARBA00022842"/>
    </source>
</evidence>
<reference evidence="14 15" key="1">
    <citation type="submission" date="2013-12" db="EMBL/GenBank/DDBJ databases">
        <title>The Genome Sequence of Candida albicans P78048.</title>
        <authorList>
            <consortium name="The Broad Institute Genome Sequencing Platform"/>
            <consortium name="The Broad Institute Genome Sequencing Center for Infectious Disease"/>
            <person name="Cuomo C."/>
            <person name="Bennett R."/>
            <person name="Hirakawa M."/>
            <person name="Noverr M."/>
            <person name="Mitchell A."/>
            <person name="Young S.K."/>
            <person name="Zeng Q."/>
            <person name="Gargeya S."/>
            <person name="Fitzgerald M."/>
            <person name="Abouelleil A."/>
            <person name="Alvarado L."/>
            <person name="Berlin A.M."/>
            <person name="Chapman S.B."/>
            <person name="Dewar J."/>
            <person name="Goldberg J."/>
            <person name="Griggs A."/>
            <person name="Gujja S."/>
            <person name="Hansen M."/>
            <person name="Howarth C."/>
            <person name="Imamovic A."/>
            <person name="Larimer J."/>
            <person name="McCowan C."/>
            <person name="Murphy C."/>
            <person name="Pearson M."/>
            <person name="Priest M."/>
            <person name="Roberts A."/>
            <person name="Saif S."/>
            <person name="Shea T."/>
            <person name="Sykes S."/>
            <person name="Wortman J."/>
            <person name="Nusbaum C."/>
            <person name="Birren B."/>
        </authorList>
    </citation>
    <scope>NUCLEOTIDE SEQUENCE [LARGE SCALE GENOMIC DNA]</scope>
    <source>
        <strain evidence="14 15">P78048</strain>
    </source>
</reference>
<gene>
    <name evidence="14" type="ORF">MG3_05670</name>
</gene>
<dbReference type="GO" id="GO:0046872">
    <property type="term" value="F:metal ion binding"/>
    <property type="evidence" value="ECO:0007669"/>
    <property type="project" value="UniProtKB-KW"/>
</dbReference>
<evidence type="ECO:0000313" key="15">
    <source>
        <dbReference type="Proteomes" id="UP000030161"/>
    </source>
</evidence>
<dbReference type="PANTHER" id="PTHR11845:SF13">
    <property type="entry name" value="5'-DEOXYNUCLEOTIDASE HDDC2"/>
    <property type="match status" value="1"/>
</dbReference>
<evidence type="ECO:0000256" key="8">
    <source>
        <dbReference type="ARBA" id="ARBA00012964"/>
    </source>
</evidence>
<accession>A0AB34PMQ7</accession>
<evidence type="ECO:0000256" key="1">
    <source>
        <dbReference type="ARBA" id="ARBA00001638"/>
    </source>
</evidence>
<dbReference type="FunFam" id="1.10.3210.10:FF:000011">
    <property type="entry name" value="HD domain-containing protein 2"/>
    <property type="match status" value="1"/>
</dbReference>
<dbReference type="GO" id="GO:0002953">
    <property type="term" value="F:5'-deoxynucleotidase activity"/>
    <property type="evidence" value="ECO:0007669"/>
    <property type="project" value="UniProtKB-EC"/>
</dbReference>
<comment type="cofactor">
    <cofactor evidence="2">
        <name>Mn(2+)</name>
        <dbReference type="ChEBI" id="CHEBI:29035"/>
    </cofactor>
</comment>
<keyword evidence="9" id="KW-0479">Metal-binding</keyword>
<dbReference type="Proteomes" id="UP000030161">
    <property type="component" value="Unassembled WGS sequence"/>
</dbReference>
<evidence type="ECO:0000256" key="3">
    <source>
        <dbReference type="ARBA" id="ARBA00001941"/>
    </source>
</evidence>
<name>A0AB34PMQ7_CANAX</name>
<evidence type="ECO:0000256" key="7">
    <source>
        <dbReference type="ARBA" id="ARBA00011738"/>
    </source>
</evidence>
<keyword evidence="11" id="KW-0460">Magnesium</keyword>
<comment type="caution">
    <text evidence="14">The sequence shown here is derived from an EMBL/GenBank/DDBJ whole genome shotgun (WGS) entry which is preliminary data.</text>
</comment>